<dbReference type="InterPro" id="IPR036217">
    <property type="entry name" value="MethylDNA_cys_MeTrfase_DNAb"/>
</dbReference>
<feature type="domain" description="Methylated-DNA-[protein]-cysteine S-methyltransferase DNA binding" evidence="2">
    <location>
        <begin position="3"/>
        <end position="83"/>
    </location>
</feature>
<dbReference type="EMBL" id="DF196819">
    <property type="protein sequence ID" value="GAD30393.1"/>
    <property type="molecule type" value="Genomic_DNA"/>
</dbReference>
<dbReference type="CDD" id="cd06445">
    <property type="entry name" value="ATase"/>
    <property type="match status" value="1"/>
</dbReference>
<dbReference type="Pfam" id="PF01035">
    <property type="entry name" value="DNA_binding_1"/>
    <property type="match status" value="1"/>
</dbReference>
<dbReference type="Gene3D" id="1.10.10.10">
    <property type="entry name" value="Winged helix-like DNA-binding domain superfamily/Winged helix DNA-binding domain"/>
    <property type="match status" value="1"/>
</dbReference>
<evidence type="ECO:0000259" key="2">
    <source>
        <dbReference type="Pfam" id="PF01035"/>
    </source>
</evidence>
<dbReference type="Proteomes" id="UP000030675">
    <property type="component" value="Unassembled WGS sequence"/>
</dbReference>
<protein>
    <submittedName>
        <fullName evidence="3">Methylated-DNA--protein-cysteinemethyltransferas e</fullName>
    </submittedName>
</protein>
<dbReference type="RefSeq" id="WP_023933067.1">
    <property type="nucleotide sequence ID" value="NZ_DF196819.1"/>
</dbReference>
<reference evidence="4" key="1">
    <citation type="submission" date="2012-12" db="EMBL/GenBank/DDBJ databases">
        <title>Genome Sequence of Photobacterium leiognathi lrivu.4.1.</title>
        <authorList>
            <person name="Urbanczyk H."/>
            <person name="Ogura Y."/>
            <person name="Hayashi T."/>
            <person name="Dunlap P.V."/>
        </authorList>
    </citation>
    <scope>NUCLEOTIDE SEQUENCE [LARGE SCALE GENOMIC DNA]</scope>
    <source>
        <strain evidence="4">lrivu.4.1</strain>
    </source>
</reference>
<evidence type="ECO:0000313" key="3">
    <source>
        <dbReference type="EMBL" id="GAD30393.1"/>
    </source>
</evidence>
<name>A0A0U1P7A3_PHOLE</name>
<evidence type="ECO:0000313" key="4">
    <source>
        <dbReference type="Proteomes" id="UP000030675"/>
    </source>
</evidence>
<evidence type="ECO:0000256" key="1">
    <source>
        <dbReference type="ARBA" id="ARBA00022763"/>
    </source>
</evidence>
<gene>
    <name evidence="3" type="ORF">PLEI_2049</name>
</gene>
<dbReference type="GO" id="GO:0006281">
    <property type="term" value="P:DNA repair"/>
    <property type="evidence" value="ECO:0007669"/>
    <property type="project" value="InterPro"/>
</dbReference>
<dbReference type="InterPro" id="IPR036388">
    <property type="entry name" value="WH-like_DNA-bd_sf"/>
</dbReference>
<dbReference type="PANTHER" id="PTHR42942:SF1">
    <property type="entry name" value="ALKYLTRANSFERASE-LIKE PROTEIN 1"/>
    <property type="match status" value="1"/>
</dbReference>
<dbReference type="InterPro" id="IPR014048">
    <property type="entry name" value="MethylDNA_cys_MeTrfase_DNA-bd"/>
</dbReference>
<dbReference type="GO" id="GO:0003824">
    <property type="term" value="F:catalytic activity"/>
    <property type="evidence" value="ECO:0007669"/>
    <property type="project" value="InterPro"/>
</dbReference>
<dbReference type="InterPro" id="IPR052520">
    <property type="entry name" value="ATL_DNA_repair"/>
</dbReference>
<dbReference type="HOGENOM" id="CLU_000445_52_5_6"/>
<sequence>MDDFCHQIYSQVHQIPVGKISTYGDIAKFAGYPGYARQVGRLLSNLPQDSRLPWHRVINSQGKISLVDDGKARQMEALRNEGILISEQGKINLKHYRWDGFSE</sequence>
<dbReference type="SUPFAM" id="SSF46767">
    <property type="entry name" value="Methylated DNA-protein cysteine methyltransferase, C-terminal domain"/>
    <property type="match status" value="1"/>
</dbReference>
<dbReference type="PANTHER" id="PTHR42942">
    <property type="entry name" value="6-O-METHYLGUANINE DNA METHYLTRANSFERASE"/>
    <property type="match status" value="1"/>
</dbReference>
<dbReference type="AlphaFoldDB" id="A0A0U1P7A3"/>
<proteinExistence type="predicted"/>
<keyword evidence="1" id="KW-0227">DNA damage</keyword>
<accession>A0A0U1P7A3</accession>
<dbReference type="eggNOG" id="COG3695">
    <property type="taxonomic scope" value="Bacteria"/>
</dbReference>
<organism evidence="3 4">
    <name type="scientific">Photobacterium leiognathi lrivu.4.1</name>
    <dbReference type="NCBI Taxonomy" id="1248232"/>
    <lineage>
        <taxon>Bacteria</taxon>
        <taxon>Pseudomonadati</taxon>
        <taxon>Pseudomonadota</taxon>
        <taxon>Gammaproteobacteria</taxon>
        <taxon>Vibrionales</taxon>
        <taxon>Vibrionaceae</taxon>
        <taxon>Photobacterium</taxon>
    </lineage>
</organism>